<dbReference type="GO" id="GO:0051539">
    <property type="term" value="F:4 iron, 4 sulfur cluster binding"/>
    <property type="evidence" value="ECO:0007669"/>
    <property type="project" value="TreeGrafter"/>
</dbReference>
<comment type="caution">
    <text evidence="4">The sequence shown here is derived from an EMBL/GenBank/DDBJ whole genome shotgun (WGS) entry which is preliminary data.</text>
</comment>
<dbReference type="SUPFAM" id="SSF89360">
    <property type="entry name" value="HesB-like domain"/>
    <property type="match status" value="1"/>
</dbReference>
<evidence type="ECO:0000256" key="2">
    <source>
        <dbReference type="ARBA" id="ARBA00023004"/>
    </source>
</evidence>
<name>A0A8G2BGM2_9PROT</name>
<dbReference type="InterPro" id="IPR000361">
    <property type="entry name" value="ATAP_core_dom"/>
</dbReference>
<dbReference type="InterPro" id="IPR017870">
    <property type="entry name" value="FeS_cluster_insertion_CS"/>
</dbReference>
<dbReference type="GO" id="GO:1990229">
    <property type="term" value="C:iron-sulfur cluster assembly complex"/>
    <property type="evidence" value="ECO:0007669"/>
    <property type="project" value="UniProtKB-ARBA"/>
</dbReference>
<feature type="domain" description="Core" evidence="3">
    <location>
        <begin position="12"/>
        <end position="112"/>
    </location>
</feature>
<dbReference type="RefSeq" id="WP_028794799.1">
    <property type="nucleotide sequence ID" value="NZ_FNBW01000001.1"/>
</dbReference>
<dbReference type="AlphaFoldDB" id="A0A8G2BGM2"/>
<keyword evidence="2" id="KW-0408">Iron</keyword>
<dbReference type="NCBIfam" id="TIGR00049">
    <property type="entry name" value="iron-sulfur cluster assembly accessory protein"/>
    <property type="match status" value="1"/>
</dbReference>
<sequence length="118" mass="12593">MPDGAVQDRAFAITESAAKRIAFLKTQEADGDALKMRVSVLGGGCSGFQYVFDFDRTVNDDDHVFERNGVEVLVDDVSLDLLSGAQLDYKDELIGAYFAVENPNATASCGCGTSFAIG</sequence>
<dbReference type="Gene3D" id="2.60.300.12">
    <property type="entry name" value="HesB-like domain"/>
    <property type="match status" value="1"/>
</dbReference>
<organism evidence="4 5">
    <name type="scientific">Thalassobaculum litoreum DSM 18839</name>
    <dbReference type="NCBI Taxonomy" id="1123362"/>
    <lineage>
        <taxon>Bacteria</taxon>
        <taxon>Pseudomonadati</taxon>
        <taxon>Pseudomonadota</taxon>
        <taxon>Alphaproteobacteria</taxon>
        <taxon>Rhodospirillales</taxon>
        <taxon>Thalassobaculaceae</taxon>
        <taxon>Thalassobaculum</taxon>
    </lineage>
</organism>
<dbReference type="InterPro" id="IPR016092">
    <property type="entry name" value="ATAP"/>
</dbReference>
<dbReference type="EMBL" id="FNBW01000001">
    <property type="protein sequence ID" value="SDF13162.1"/>
    <property type="molecule type" value="Genomic_DNA"/>
</dbReference>
<evidence type="ECO:0000259" key="3">
    <source>
        <dbReference type="Pfam" id="PF01521"/>
    </source>
</evidence>
<dbReference type="GO" id="GO:0016226">
    <property type="term" value="P:iron-sulfur cluster assembly"/>
    <property type="evidence" value="ECO:0007669"/>
    <property type="project" value="InterPro"/>
</dbReference>
<dbReference type="GO" id="GO:0051537">
    <property type="term" value="F:2 iron, 2 sulfur cluster binding"/>
    <property type="evidence" value="ECO:0007669"/>
    <property type="project" value="TreeGrafter"/>
</dbReference>
<accession>A0A8G2BGM2</accession>
<reference evidence="4 5" key="1">
    <citation type="submission" date="2016-10" db="EMBL/GenBank/DDBJ databases">
        <authorList>
            <person name="Varghese N."/>
            <person name="Submissions S."/>
        </authorList>
    </citation>
    <scope>NUCLEOTIDE SEQUENCE [LARGE SCALE GENOMIC DNA]</scope>
    <source>
        <strain evidence="4 5">DSM 18839</strain>
    </source>
</reference>
<protein>
    <submittedName>
        <fullName evidence="4">Iron-sulfur cluster insertion protein</fullName>
    </submittedName>
</protein>
<evidence type="ECO:0000256" key="1">
    <source>
        <dbReference type="ARBA" id="ARBA00022723"/>
    </source>
</evidence>
<dbReference type="Pfam" id="PF01521">
    <property type="entry name" value="Fe-S_biosyn"/>
    <property type="match status" value="1"/>
</dbReference>
<dbReference type="OrthoDB" id="9801228at2"/>
<keyword evidence="1" id="KW-0479">Metal-binding</keyword>
<dbReference type="GO" id="GO:0005506">
    <property type="term" value="F:iron ion binding"/>
    <property type="evidence" value="ECO:0007669"/>
    <property type="project" value="TreeGrafter"/>
</dbReference>
<dbReference type="NCBIfam" id="NF010147">
    <property type="entry name" value="PRK13623.1"/>
    <property type="match status" value="1"/>
</dbReference>
<evidence type="ECO:0000313" key="5">
    <source>
        <dbReference type="Proteomes" id="UP000198615"/>
    </source>
</evidence>
<dbReference type="PANTHER" id="PTHR43011:SF1">
    <property type="entry name" value="IRON-SULFUR CLUSTER ASSEMBLY 2 HOMOLOG, MITOCHONDRIAL"/>
    <property type="match status" value="1"/>
</dbReference>
<dbReference type="PROSITE" id="PS01152">
    <property type="entry name" value="HESB"/>
    <property type="match status" value="1"/>
</dbReference>
<dbReference type="InterPro" id="IPR035903">
    <property type="entry name" value="HesB-like_dom_sf"/>
</dbReference>
<dbReference type="PANTHER" id="PTHR43011">
    <property type="entry name" value="IRON-SULFUR CLUSTER ASSEMBLY 2 HOMOLOG, MITOCHONDRIAL"/>
    <property type="match status" value="1"/>
</dbReference>
<dbReference type="Proteomes" id="UP000198615">
    <property type="component" value="Unassembled WGS sequence"/>
</dbReference>
<dbReference type="FunFam" id="2.60.300.12:FF:000006">
    <property type="entry name" value="Iron-sulfur cluster assembly 2 mitochondrial"/>
    <property type="match status" value="1"/>
</dbReference>
<proteinExistence type="predicted"/>
<keyword evidence="5" id="KW-1185">Reference proteome</keyword>
<evidence type="ECO:0000313" key="4">
    <source>
        <dbReference type="EMBL" id="SDF13162.1"/>
    </source>
</evidence>
<gene>
    <name evidence="4" type="ORF">SAMN05660686_00382</name>
</gene>